<protein>
    <submittedName>
        <fullName evidence="1">Uncharacterized protein</fullName>
    </submittedName>
</protein>
<organism evidence="1 2">
    <name type="scientific">Gottfriedia endophytica</name>
    <dbReference type="NCBI Taxonomy" id="2820819"/>
    <lineage>
        <taxon>Bacteria</taxon>
        <taxon>Bacillati</taxon>
        <taxon>Bacillota</taxon>
        <taxon>Bacilli</taxon>
        <taxon>Bacillales</taxon>
        <taxon>Bacillaceae</taxon>
        <taxon>Gottfriedia</taxon>
    </lineage>
</organism>
<dbReference type="EMBL" id="JAGIYQ010000002">
    <property type="protein sequence ID" value="MBP0724399.1"/>
    <property type="molecule type" value="Genomic_DNA"/>
</dbReference>
<keyword evidence="2" id="KW-1185">Reference proteome</keyword>
<dbReference type="AlphaFoldDB" id="A0A940SJ07"/>
<comment type="caution">
    <text evidence="1">The sequence shown here is derived from an EMBL/GenBank/DDBJ whole genome shotgun (WGS) entry which is preliminary data.</text>
</comment>
<name>A0A940SJ07_9BACI</name>
<proteinExistence type="predicted"/>
<sequence>MHYEKGQHLTLNRDINFNNGKIAHQGSNIVIKEIHRNSDLPYVVNFDECEVDVELAEFQIDSCTSSVERF</sequence>
<evidence type="ECO:0000313" key="1">
    <source>
        <dbReference type="EMBL" id="MBP0724399.1"/>
    </source>
</evidence>
<reference evidence="1" key="1">
    <citation type="submission" date="2021-04" db="EMBL/GenBank/DDBJ databases">
        <title>Genome seq and assembly of Bacillus sp.</title>
        <authorList>
            <person name="Chhetri G."/>
        </authorList>
    </citation>
    <scope>NUCLEOTIDE SEQUENCE</scope>
    <source>
        <strain evidence="1">RG28</strain>
    </source>
</reference>
<gene>
    <name evidence="1" type="ORF">J5Y03_04260</name>
</gene>
<dbReference type="RefSeq" id="WP_209402867.1">
    <property type="nucleotide sequence ID" value="NZ_JAGIYQ010000002.1"/>
</dbReference>
<evidence type="ECO:0000313" key="2">
    <source>
        <dbReference type="Proteomes" id="UP000682134"/>
    </source>
</evidence>
<accession>A0A940SJ07</accession>
<dbReference type="Proteomes" id="UP000682134">
    <property type="component" value="Unassembled WGS sequence"/>
</dbReference>